<dbReference type="InterPro" id="IPR002110">
    <property type="entry name" value="Ankyrin_rpt"/>
</dbReference>
<reference evidence="4" key="1">
    <citation type="submission" date="2020-10" db="EMBL/GenBank/DDBJ databases">
        <authorList>
            <person name="Kikuchi T."/>
        </authorList>
    </citation>
    <scope>NUCLEOTIDE SEQUENCE</scope>
    <source>
        <strain evidence="4">NKZ352</strain>
    </source>
</reference>
<dbReference type="Pfam" id="PF12796">
    <property type="entry name" value="Ank_2"/>
    <property type="match status" value="2"/>
</dbReference>
<evidence type="ECO:0000256" key="1">
    <source>
        <dbReference type="ARBA" id="ARBA00022737"/>
    </source>
</evidence>
<name>A0A8S1GU52_9PELO</name>
<feature type="repeat" description="ANK" evidence="3">
    <location>
        <begin position="90"/>
        <end position="122"/>
    </location>
</feature>
<dbReference type="InterPro" id="IPR036770">
    <property type="entry name" value="Ankyrin_rpt-contain_sf"/>
</dbReference>
<organism evidence="4 5">
    <name type="scientific">Caenorhabditis auriculariae</name>
    <dbReference type="NCBI Taxonomy" id="2777116"/>
    <lineage>
        <taxon>Eukaryota</taxon>
        <taxon>Metazoa</taxon>
        <taxon>Ecdysozoa</taxon>
        <taxon>Nematoda</taxon>
        <taxon>Chromadorea</taxon>
        <taxon>Rhabditida</taxon>
        <taxon>Rhabditina</taxon>
        <taxon>Rhabditomorpha</taxon>
        <taxon>Rhabditoidea</taxon>
        <taxon>Rhabditidae</taxon>
        <taxon>Peloderinae</taxon>
        <taxon>Caenorhabditis</taxon>
    </lineage>
</organism>
<dbReference type="PANTHER" id="PTHR24198:SF165">
    <property type="entry name" value="ANKYRIN REPEAT-CONTAINING PROTEIN-RELATED"/>
    <property type="match status" value="1"/>
</dbReference>
<dbReference type="Proteomes" id="UP000835052">
    <property type="component" value="Unassembled WGS sequence"/>
</dbReference>
<evidence type="ECO:0000256" key="3">
    <source>
        <dbReference type="PROSITE-ProRule" id="PRU00023"/>
    </source>
</evidence>
<dbReference type="PROSITE" id="PS50297">
    <property type="entry name" value="ANK_REP_REGION"/>
    <property type="match status" value="1"/>
</dbReference>
<gene>
    <name evidence="4" type="ORF">CAUJ_LOCUS2347</name>
</gene>
<keyword evidence="2 3" id="KW-0040">ANK repeat</keyword>
<protein>
    <submittedName>
        <fullName evidence="4">Uncharacterized protein</fullName>
    </submittedName>
</protein>
<evidence type="ECO:0000313" key="4">
    <source>
        <dbReference type="EMBL" id="CAD6186428.1"/>
    </source>
</evidence>
<dbReference type="OrthoDB" id="194358at2759"/>
<dbReference type="PROSITE" id="PS50088">
    <property type="entry name" value="ANK_REPEAT"/>
    <property type="match status" value="1"/>
</dbReference>
<dbReference type="Gene3D" id="1.25.40.20">
    <property type="entry name" value="Ankyrin repeat-containing domain"/>
    <property type="match status" value="1"/>
</dbReference>
<evidence type="ECO:0000256" key="2">
    <source>
        <dbReference type="ARBA" id="ARBA00023043"/>
    </source>
</evidence>
<evidence type="ECO:0000313" key="5">
    <source>
        <dbReference type="Proteomes" id="UP000835052"/>
    </source>
</evidence>
<keyword evidence="5" id="KW-1185">Reference proteome</keyword>
<dbReference type="PANTHER" id="PTHR24198">
    <property type="entry name" value="ANKYRIN REPEAT AND PROTEIN KINASE DOMAIN-CONTAINING PROTEIN"/>
    <property type="match status" value="1"/>
</dbReference>
<accession>A0A8S1GU52</accession>
<sequence length="258" mass="28214">MAASSGGEEPPPRIAKDFDNSDSMQLLRQAVLFENVELVADLLKENPWAWDKVDRHGRTLLMLAAHNGRTNSLRALLMCCPDSLELSNLRGKTALHMAAEAGELAAARELLESGADAMRLDVDGHCPLEIAQMAGHENVAAALIDAIQKENEELNISHEMLIAACIEGDSKTAEEVLSGRPRKRPDKEIILNGRTSDDVTALLIACTHGRLEIVEKLLEHQDHVLVNTGTKDTVLHAAVSSQNVDVLRAILKVWLFTK</sequence>
<dbReference type="SUPFAM" id="SSF48403">
    <property type="entry name" value="Ankyrin repeat"/>
    <property type="match status" value="1"/>
</dbReference>
<keyword evidence="1" id="KW-0677">Repeat</keyword>
<dbReference type="AlphaFoldDB" id="A0A8S1GU52"/>
<dbReference type="EMBL" id="CAJGYM010000004">
    <property type="protein sequence ID" value="CAD6186428.1"/>
    <property type="molecule type" value="Genomic_DNA"/>
</dbReference>
<proteinExistence type="predicted"/>
<dbReference type="SMART" id="SM00248">
    <property type="entry name" value="ANK"/>
    <property type="match status" value="5"/>
</dbReference>
<comment type="caution">
    <text evidence="4">The sequence shown here is derived from an EMBL/GenBank/DDBJ whole genome shotgun (WGS) entry which is preliminary data.</text>
</comment>